<comment type="caution">
    <text evidence="2">The sequence shown here is derived from an EMBL/GenBank/DDBJ whole genome shotgun (WGS) entry which is preliminary data.</text>
</comment>
<feature type="compositionally biased region" description="Basic and acidic residues" evidence="1">
    <location>
        <begin position="38"/>
        <end position="49"/>
    </location>
</feature>
<reference evidence="2 3" key="1">
    <citation type="submission" date="2018-04" db="EMBL/GenBank/DDBJ databases">
        <title>Novel Campyloabacter and Helicobacter Species and Strains.</title>
        <authorList>
            <person name="Mannion A.J."/>
            <person name="Shen Z."/>
            <person name="Fox J.G."/>
        </authorList>
    </citation>
    <scope>NUCLEOTIDE SEQUENCE [LARGE SCALE GENOMIC DNA]</scope>
    <source>
        <strain evidence="2 3">ATCC 700242</strain>
    </source>
</reference>
<feature type="region of interest" description="Disordered" evidence="1">
    <location>
        <begin position="38"/>
        <end position="90"/>
    </location>
</feature>
<dbReference type="RefSeq" id="WP_104724420.1">
    <property type="nucleotide sequence ID" value="NZ_FZNE01000003.1"/>
</dbReference>
<organism evidence="2 3">
    <name type="scientific">Helicobacter cholecystus</name>
    <dbReference type="NCBI Taxonomy" id="45498"/>
    <lineage>
        <taxon>Bacteria</taxon>
        <taxon>Pseudomonadati</taxon>
        <taxon>Campylobacterota</taxon>
        <taxon>Epsilonproteobacteria</taxon>
        <taxon>Campylobacterales</taxon>
        <taxon>Helicobacteraceae</taxon>
        <taxon>Helicobacter</taxon>
    </lineage>
</organism>
<keyword evidence="3" id="KW-1185">Reference proteome</keyword>
<proteinExistence type="predicted"/>
<sequence>MKKIWYVLFAVFLMGSEDKIEESVPKTIPLTKEQRALLEESSKQSDSMKPKQKNIKGSIQLKHSKNSSKSNNTKEIRSENPYEGYNFSQKKQKQNHTRLVGNEDWIYGTAVITTTFLDGVIKRSYGILLHDGLYLTSANMVYNKNIYPRTSYAMMQDDNIPPFICIAKLSVKALDLQRGLAVLETLEYTDAYCNIREKSFYHDQIYSKNWIDVFDPRELDEQYSVLYSATISPINSFQTKITPLKGKIEDLARESTSSFEGYKYSYGKGYYTKDGRLVGIVGANIDDEPHIVKTKEIANFLCELKDKKILENHFLQILCPQKELGEK</sequence>
<protein>
    <submittedName>
        <fullName evidence="2">Uncharacterized protein</fullName>
    </submittedName>
</protein>
<evidence type="ECO:0000313" key="2">
    <source>
        <dbReference type="EMBL" id="RDU69596.1"/>
    </source>
</evidence>
<dbReference type="Proteomes" id="UP000257067">
    <property type="component" value="Unassembled WGS sequence"/>
</dbReference>
<evidence type="ECO:0000256" key="1">
    <source>
        <dbReference type="SAM" id="MobiDB-lite"/>
    </source>
</evidence>
<dbReference type="AlphaFoldDB" id="A0A3D8IXA4"/>
<evidence type="ECO:0000313" key="3">
    <source>
        <dbReference type="Proteomes" id="UP000257067"/>
    </source>
</evidence>
<accession>A0A3D8IXA4</accession>
<gene>
    <name evidence="2" type="ORF">CQA62_02815</name>
</gene>
<name>A0A3D8IXA4_9HELI</name>
<dbReference type="EMBL" id="NXLU01000002">
    <property type="protein sequence ID" value="RDU69596.1"/>
    <property type="molecule type" value="Genomic_DNA"/>
</dbReference>
<dbReference type="OrthoDB" id="5328014at2"/>